<organism evidence="1 2">
    <name type="scientific">Pistacia integerrima</name>
    <dbReference type="NCBI Taxonomy" id="434235"/>
    <lineage>
        <taxon>Eukaryota</taxon>
        <taxon>Viridiplantae</taxon>
        <taxon>Streptophyta</taxon>
        <taxon>Embryophyta</taxon>
        <taxon>Tracheophyta</taxon>
        <taxon>Spermatophyta</taxon>
        <taxon>Magnoliopsida</taxon>
        <taxon>eudicotyledons</taxon>
        <taxon>Gunneridae</taxon>
        <taxon>Pentapetalae</taxon>
        <taxon>rosids</taxon>
        <taxon>malvids</taxon>
        <taxon>Sapindales</taxon>
        <taxon>Anacardiaceae</taxon>
        <taxon>Pistacia</taxon>
    </lineage>
</organism>
<dbReference type="EMBL" id="CM047745">
    <property type="protein sequence ID" value="KAJ0024913.1"/>
    <property type="molecule type" value="Genomic_DNA"/>
</dbReference>
<comment type="caution">
    <text evidence="1">The sequence shown here is derived from an EMBL/GenBank/DDBJ whole genome shotgun (WGS) entry which is preliminary data.</text>
</comment>
<name>A0ACC0XWH9_9ROSI</name>
<proteinExistence type="predicted"/>
<evidence type="ECO:0000313" key="1">
    <source>
        <dbReference type="EMBL" id="KAJ0024913.1"/>
    </source>
</evidence>
<sequence length="272" mass="30364">MNFTCIIRRYVIAGVDWLCDGANSVVADFLELKPKKLHSSCGARGFTYFPNVHGFAPELVQTIRDNTMLGLALITDNLAFWFVNHQWHPQDLKAFKDPKIIKQMTLQTMKGFPKKVIDVVRPGLRGSLTFSHLHYRAPWDILLGQFRKGTVIVAGDSMHVMTPSIGQGGLAGIEDAVVLARCMARKFQANNDHKIFKGHKIIEEAMDEYVSERRMRLVKLSTQSLLVGSLLDSSSLLVKLIILVLCLGTNLVMLDITVVVSENMLLQESALA</sequence>
<accession>A0ACC0XWH9</accession>
<dbReference type="Proteomes" id="UP001163603">
    <property type="component" value="Chromosome 10"/>
</dbReference>
<evidence type="ECO:0000313" key="2">
    <source>
        <dbReference type="Proteomes" id="UP001163603"/>
    </source>
</evidence>
<keyword evidence="2" id="KW-1185">Reference proteome</keyword>
<gene>
    <name evidence="1" type="ORF">Pint_07393</name>
</gene>
<protein>
    <submittedName>
        <fullName evidence="1">Uncharacterized protein</fullName>
    </submittedName>
</protein>
<reference evidence="2" key="1">
    <citation type="journal article" date="2023" name="G3 (Bethesda)">
        <title>Genome assembly and association tests identify interacting loci associated with vigor, precocity, and sex in interspecific pistachio rootstocks.</title>
        <authorList>
            <person name="Palmer W."/>
            <person name="Jacygrad E."/>
            <person name="Sagayaradj S."/>
            <person name="Cavanaugh K."/>
            <person name="Han R."/>
            <person name="Bertier L."/>
            <person name="Beede B."/>
            <person name="Kafkas S."/>
            <person name="Golino D."/>
            <person name="Preece J."/>
            <person name="Michelmore R."/>
        </authorList>
    </citation>
    <scope>NUCLEOTIDE SEQUENCE [LARGE SCALE GENOMIC DNA]</scope>
</reference>